<sequence length="116" mass="12612">MVDPWITSDVQTMLAKSKHQDATLAALIYAIKLMRQAQIEPTELQLVILTNHLAEMVDRSITGAALADVDPEMFAGVSPEALQIADAVVAHIGNLADSEKYVASIHFETAKNNLKI</sequence>
<accession>A0ABW1S2Z0</accession>
<keyword evidence="2" id="KW-1185">Reference proteome</keyword>
<evidence type="ECO:0000313" key="1">
    <source>
        <dbReference type="EMBL" id="MFC6182081.1"/>
    </source>
</evidence>
<dbReference type="EMBL" id="JBHSSC010000043">
    <property type="protein sequence ID" value="MFC6182081.1"/>
    <property type="molecule type" value="Genomic_DNA"/>
</dbReference>
<dbReference type="NCBIfam" id="TIGR03582">
    <property type="entry name" value="EF_0829"/>
    <property type="match status" value="1"/>
</dbReference>
<dbReference type="RefSeq" id="WP_379832497.1">
    <property type="nucleotide sequence ID" value="NZ_JBHSSC010000043.1"/>
</dbReference>
<dbReference type="Gene3D" id="1.10.1790.10">
    <property type="entry name" value="PRD domain"/>
    <property type="match status" value="1"/>
</dbReference>
<proteinExistence type="predicted"/>
<dbReference type="InterPro" id="IPR036634">
    <property type="entry name" value="PRD_sf"/>
</dbReference>
<protein>
    <submittedName>
        <fullName evidence="1">Transcriptional regulator</fullName>
    </submittedName>
</protein>
<name>A0ABW1S2Z0_9LACO</name>
<dbReference type="SUPFAM" id="SSF63520">
    <property type="entry name" value="PTS-regulatory domain, PRD"/>
    <property type="match status" value="1"/>
</dbReference>
<dbReference type="Proteomes" id="UP001596282">
    <property type="component" value="Unassembled WGS sequence"/>
</dbReference>
<dbReference type="InterPro" id="IPR020044">
    <property type="entry name" value="PRD_EF0829/AHA3910"/>
</dbReference>
<reference evidence="2" key="1">
    <citation type="journal article" date="2019" name="Int. J. Syst. Evol. Microbiol.">
        <title>The Global Catalogue of Microorganisms (GCM) 10K type strain sequencing project: providing services to taxonomists for standard genome sequencing and annotation.</title>
        <authorList>
            <consortium name="The Broad Institute Genomics Platform"/>
            <consortium name="The Broad Institute Genome Sequencing Center for Infectious Disease"/>
            <person name="Wu L."/>
            <person name="Ma J."/>
        </authorList>
    </citation>
    <scope>NUCLEOTIDE SEQUENCE [LARGE SCALE GENOMIC DNA]</scope>
    <source>
        <strain evidence="2">CCM 8933</strain>
    </source>
</reference>
<organism evidence="1 2">
    <name type="scientific">Lactiplantibacillus daowaiensis</name>
    <dbReference type="NCBI Taxonomy" id="2559918"/>
    <lineage>
        <taxon>Bacteria</taxon>
        <taxon>Bacillati</taxon>
        <taxon>Bacillota</taxon>
        <taxon>Bacilli</taxon>
        <taxon>Lactobacillales</taxon>
        <taxon>Lactobacillaceae</taxon>
        <taxon>Lactiplantibacillus</taxon>
    </lineage>
</organism>
<gene>
    <name evidence="1" type="ORF">ACFP5Y_12670</name>
</gene>
<comment type="caution">
    <text evidence="1">The sequence shown here is derived from an EMBL/GenBank/DDBJ whole genome shotgun (WGS) entry which is preliminary data.</text>
</comment>
<evidence type="ECO:0000313" key="2">
    <source>
        <dbReference type="Proteomes" id="UP001596282"/>
    </source>
</evidence>